<dbReference type="AlphaFoldDB" id="A0A915LAD7"/>
<proteinExistence type="predicted"/>
<reference evidence="2" key="1">
    <citation type="submission" date="2022-11" db="UniProtKB">
        <authorList>
            <consortium name="WormBaseParasite"/>
        </authorList>
    </citation>
    <scope>IDENTIFICATION</scope>
</reference>
<accession>A0A915LAD7</accession>
<organism evidence="1 2">
    <name type="scientific">Romanomermis culicivorax</name>
    <name type="common">Nematode worm</name>
    <dbReference type="NCBI Taxonomy" id="13658"/>
    <lineage>
        <taxon>Eukaryota</taxon>
        <taxon>Metazoa</taxon>
        <taxon>Ecdysozoa</taxon>
        <taxon>Nematoda</taxon>
        <taxon>Enoplea</taxon>
        <taxon>Dorylaimia</taxon>
        <taxon>Mermithida</taxon>
        <taxon>Mermithoidea</taxon>
        <taxon>Mermithidae</taxon>
        <taxon>Romanomermis</taxon>
    </lineage>
</organism>
<dbReference type="Proteomes" id="UP000887565">
    <property type="component" value="Unplaced"/>
</dbReference>
<keyword evidence="1" id="KW-1185">Reference proteome</keyword>
<dbReference type="WBParaSite" id="nRc.2.0.1.t46721-RA">
    <property type="protein sequence ID" value="nRc.2.0.1.t46721-RA"/>
    <property type="gene ID" value="nRc.2.0.1.g46721"/>
</dbReference>
<evidence type="ECO:0000313" key="2">
    <source>
        <dbReference type="WBParaSite" id="nRc.2.0.1.t46721-RA"/>
    </source>
</evidence>
<protein>
    <submittedName>
        <fullName evidence="2">Uncharacterized protein</fullName>
    </submittedName>
</protein>
<evidence type="ECO:0000313" key="1">
    <source>
        <dbReference type="Proteomes" id="UP000887565"/>
    </source>
</evidence>
<sequence>MYVLIVSLMVDERYSAENLELKLEQIPENWTIEKDDIRHALNVMDRMHKTNSQERTRWTAKRIEGNSDNV</sequence>
<name>A0A915LAD7_ROMCU</name>